<evidence type="ECO:0000313" key="2">
    <source>
        <dbReference type="EMBL" id="MFC3211723.1"/>
    </source>
</evidence>
<accession>A0ABV7KQF4</accession>
<feature type="transmembrane region" description="Helical" evidence="1">
    <location>
        <begin position="33"/>
        <end position="53"/>
    </location>
</feature>
<keyword evidence="1" id="KW-0472">Membrane</keyword>
<keyword evidence="1" id="KW-0812">Transmembrane</keyword>
<name>A0ABV7KQF4_PLAOK</name>
<keyword evidence="3" id="KW-1185">Reference proteome</keyword>
<keyword evidence="1" id="KW-1133">Transmembrane helix</keyword>
<feature type="transmembrane region" description="Helical" evidence="1">
    <location>
        <begin position="143"/>
        <end position="163"/>
    </location>
</feature>
<dbReference type="RefSeq" id="WP_240633530.1">
    <property type="nucleotide sequence ID" value="NZ_FWYH01000010.1"/>
</dbReference>
<proteinExistence type="predicted"/>
<dbReference type="Proteomes" id="UP001595625">
    <property type="component" value="Unassembled WGS sequence"/>
</dbReference>
<protein>
    <submittedName>
        <fullName evidence="2">DUF1189 family protein</fullName>
    </submittedName>
</protein>
<comment type="caution">
    <text evidence="2">The sequence shown here is derived from an EMBL/GenBank/DDBJ whole genome shotgun (WGS) entry which is preliminary data.</text>
</comment>
<gene>
    <name evidence="2" type="ORF">ACFOEJ_11605</name>
</gene>
<evidence type="ECO:0000256" key="1">
    <source>
        <dbReference type="SAM" id="Phobius"/>
    </source>
</evidence>
<feature type="transmembrane region" description="Helical" evidence="1">
    <location>
        <begin position="73"/>
        <end position="105"/>
    </location>
</feature>
<organism evidence="2 3">
    <name type="scientific">Planomicrobium okeanokoites</name>
    <name type="common">Planococcus okeanokoites</name>
    <name type="synonym">Flavobacterium okeanokoites</name>
    <dbReference type="NCBI Taxonomy" id="244"/>
    <lineage>
        <taxon>Bacteria</taxon>
        <taxon>Bacillati</taxon>
        <taxon>Bacillota</taxon>
        <taxon>Bacilli</taxon>
        <taxon>Bacillales</taxon>
        <taxon>Caryophanaceae</taxon>
        <taxon>Planomicrobium</taxon>
    </lineage>
</organism>
<evidence type="ECO:0000313" key="3">
    <source>
        <dbReference type="Proteomes" id="UP001595625"/>
    </source>
</evidence>
<sequence>MNLNIYQLLKASLMEPKKQAAVRIMPIGKIMRFIFLFILVLTIAAFIEFITGLNNVSGDLEGLLVYIEEIEWLLYPLAFILLFVSTTLYHFIKISLFAWIGMVILKARKRRGEYRHLWRTAALSVTIPTILSFGIGFFTDNAWLPLLISLLTLVYLYMAVKYYPKMPPQRK</sequence>
<dbReference type="EMBL" id="JBHRUJ010000016">
    <property type="protein sequence ID" value="MFC3211723.1"/>
    <property type="molecule type" value="Genomic_DNA"/>
</dbReference>
<dbReference type="Pfam" id="PF06691">
    <property type="entry name" value="DUF1189"/>
    <property type="match status" value="1"/>
</dbReference>
<feature type="transmembrane region" description="Helical" evidence="1">
    <location>
        <begin position="117"/>
        <end position="137"/>
    </location>
</feature>
<reference evidence="3" key="1">
    <citation type="journal article" date="2019" name="Int. J. Syst. Evol. Microbiol.">
        <title>The Global Catalogue of Microorganisms (GCM) 10K type strain sequencing project: providing services to taxonomists for standard genome sequencing and annotation.</title>
        <authorList>
            <consortium name="The Broad Institute Genomics Platform"/>
            <consortium name="The Broad Institute Genome Sequencing Center for Infectious Disease"/>
            <person name="Wu L."/>
            <person name="Ma J."/>
        </authorList>
    </citation>
    <scope>NUCLEOTIDE SEQUENCE [LARGE SCALE GENOMIC DNA]</scope>
    <source>
        <strain evidence="3">CCM 320</strain>
    </source>
</reference>
<dbReference type="InterPro" id="IPR009574">
    <property type="entry name" value="DUF1189"/>
</dbReference>